<dbReference type="EMBL" id="CAXLJM020000057">
    <property type="protein sequence ID" value="CAL8118174.1"/>
    <property type="molecule type" value="Genomic_DNA"/>
</dbReference>
<accession>A0ABP1R7H6</accession>
<proteinExistence type="predicted"/>
<organism evidence="2 3">
    <name type="scientific">Orchesella dallaii</name>
    <dbReference type="NCBI Taxonomy" id="48710"/>
    <lineage>
        <taxon>Eukaryota</taxon>
        <taxon>Metazoa</taxon>
        <taxon>Ecdysozoa</taxon>
        <taxon>Arthropoda</taxon>
        <taxon>Hexapoda</taxon>
        <taxon>Collembola</taxon>
        <taxon>Entomobryomorpha</taxon>
        <taxon>Entomobryoidea</taxon>
        <taxon>Orchesellidae</taxon>
        <taxon>Orchesellinae</taxon>
        <taxon>Orchesella</taxon>
    </lineage>
</organism>
<evidence type="ECO:0000313" key="2">
    <source>
        <dbReference type="EMBL" id="CAL8118174.1"/>
    </source>
</evidence>
<protein>
    <submittedName>
        <fullName evidence="2">Uncharacterized protein</fullName>
    </submittedName>
</protein>
<reference evidence="2 3" key="1">
    <citation type="submission" date="2024-08" db="EMBL/GenBank/DDBJ databases">
        <authorList>
            <person name="Cucini C."/>
            <person name="Frati F."/>
        </authorList>
    </citation>
    <scope>NUCLEOTIDE SEQUENCE [LARGE SCALE GENOMIC DNA]</scope>
</reference>
<evidence type="ECO:0000313" key="3">
    <source>
        <dbReference type="Proteomes" id="UP001642540"/>
    </source>
</evidence>
<dbReference type="Proteomes" id="UP001642540">
    <property type="component" value="Unassembled WGS sequence"/>
</dbReference>
<keyword evidence="1" id="KW-0732">Signal</keyword>
<comment type="caution">
    <text evidence="2">The sequence shown here is derived from an EMBL/GenBank/DDBJ whole genome shotgun (WGS) entry which is preliminary data.</text>
</comment>
<gene>
    <name evidence="2" type="ORF">ODALV1_LOCUS18014</name>
</gene>
<sequence>MNSFFLIGILLHLANLQVSKSASVRLHIDRDNQDFPERKYADNGTSTEPVWSYGESNATASATGAQSTVQTNSWHTTESNGGLQVTNITSDGNVIGYQASGMTNCSQESWALAMGSLSANAVAEGLCISSVLLDQPLSNTGPVNQTKTE</sequence>
<feature type="signal peptide" evidence="1">
    <location>
        <begin position="1"/>
        <end position="21"/>
    </location>
</feature>
<feature type="chain" id="PRO_5047160855" evidence="1">
    <location>
        <begin position="22"/>
        <end position="149"/>
    </location>
</feature>
<name>A0ABP1R7H6_9HEXA</name>
<evidence type="ECO:0000256" key="1">
    <source>
        <dbReference type="SAM" id="SignalP"/>
    </source>
</evidence>
<keyword evidence="3" id="KW-1185">Reference proteome</keyword>